<sequence>MPQPPGPPGIGERDSTSKKTERAKKKQDGGTNPTAKKMKRSSVNSRHGGVVGYCDICCMSGKYKRKGGMVLWKCQTCGVCVHGHCYSGLDDPRRSKPRPDFQCRPCQAVGKSFKVREIQPLTGDRLVVTQDTRPTECCLCSVDDGIPHAMHPIYDHHGPKGRQIYLPKSEGKPRRLAWAHTLCCQIASRSGSVCVYACLEDGSYDADEDEDSDLLSDDESDNSDLDCEEGDELGIGHWVYWGFLHQQLGKAKSHADPWTKQLHNQKMETSNCIYCGKNDKQMVKLNHHAVYQSLRVPLQCTANNRDKNQMEHQAFRKTHEVGDPCCQPLHPGCAMWGRNDEGEYSRARRAWFLPGLTGEEEDVMEVYCNLHALDLFKSHQPGCDMEKKLRGPFSKIAGTPRRKQSVMLRSAPAEANALPDFDSESESEENEAVFDDMRVIPRFPPSGQAVPVTKKQTSTHDKIAGHKLVVAVDNNERRIQERLKAGEAIQIRTKKHGRLVAQRNSNTATALTEASTTKSTPAHEDDSGLQFAQSVLDELWKVKAQCNTKGKALNSTVTAKVRVKQLNAYDGDLDTFRWSWGEAMSALDSGIHILENSLQKQIIASGIEGDNASYQQPEQRSNTGDFSYGGNPNTLPKSLHGSKQEAVANTNTQYELNQGDRSVPGQSHATVAKPNASTNYATRHHSDDGNSVNSWETIATHMARDIGDKLEPFSELGTVEEQLQQVTRIVKDSRKHWRKASGLTLKSDFNTVWKHCASMLEARYSWLEFNSNNDKETKSAGAMTTERTSDSFANKVDAVTNHSERDIGEATTTQGTEAAFHNSSKRGNQRAEQPRNRTEGNDTPTIQASPQLEQTLQEHLPDHELVPGQHGLPGMGQVHLHLPPPSRWSHLFYGPYYNKAGYRIKEWDSYEVREVELVEDGEIIEEDDADAKIPADRSTGEN</sequence>
<feature type="region of interest" description="Disordered" evidence="1">
    <location>
        <begin position="206"/>
        <end position="226"/>
    </location>
</feature>
<feature type="region of interest" description="Disordered" evidence="1">
    <location>
        <begin position="503"/>
        <end position="525"/>
    </location>
</feature>
<evidence type="ECO:0000313" key="3">
    <source>
        <dbReference type="Proteomes" id="UP001153069"/>
    </source>
</evidence>
<gene>
    <name evidence="2" type="ORF">SEMRO_288_G108780.1</name>
</gene>
<feature type="compositionally biased region" description="Low complexity" evidence="1">
    <location>
        <begin position="809"/>
        <end position="819"/>
    </location>
</feature>
<feature type="region of interest" description="Disordered" evidence="1">
    <location>
        <begin position="776"/>
        <end position="846"/>
    </location>
</feature>
<protein>
    <submittedName>
        <fullName evidence="2">Uncharacterized protein</fullName>
    </submittedName>
</protein>
<feature type="region of interest" description="Disordered" evidence="1">
    <location>
        <begin position="611"/>
        <end position="632"/>
    </location>
</feature>
<feature type="region of interest" description="Disordered" evidence="1">
    <location>
        <begin position="1"/>
        <end position="43"/>
    </location>
</feature>
<dbReference type="Proteomes" id="UP001153069">
    <property type="component" value="Unassembled WGS sequence"/>
</dbReference>
<comment type="caution">
    <text evidence="2">The sequence shown here is derived from an EMBL/GenBank/DDBJ whole genome shotgun (WGS) entry which is preliminary data.</text>
</comment>
<proteinExistence type="predicted"/>
<feature type="compositionally biased region" description="Basic and acidic residues" evidence="1">
    <location>
        <begin position="11"/>
        <end position="20"/>
    </location>
</feature>
<dbReference type="AlphaFoldDB" id="A0A9N8HBR0"/>
<organism evidence="2 3">
    <name type="scientific">Seminavis robusta</name>
    <dbReference type="NCBI Taxonomy" id="568900"/>
    <lineage>
        <taxon>Eukaryota</taxon>
        <taxon>Sar</taxon>
        <taxon>Stramenopiles</taxon>
        <taxon>Ochrophyta</taxon>
        <taxon>Bacillariophyta</taxon>
        <taxon>Bacillariophyceae</taxon>
        <taxon>Bacillariophycidae</taxon>
        <taxon>Naviculales</taxon>
        <taxon>Naviculaceae</taxon>
        <taxon>Seminavis</taxon>
    </lineage>
</organism>
<name>A0A9N8HBR0_9STRA</name>
<dbReference type="EMBL" id="CAICTM010000287">
    <property type="protein sequence ID" value="CAB9506997.1"/>
    <property type="molecule type" value="Genomic_DNA"/>
</dbReference>
<keyword evidence="3" id="KW-1185">Reference proteome</keyword>
<reference evidence="2" key="1">
    <citation type="submission" date="2020-06" db="EMBL/GenBank/DDBJ databases">
        <authorList>
            <consortium name="Plant Systems Biology data submission"/>
        </authorList>
    </citation>
    <scope>NUCLEOTIDE SEQUENCE</scope>
    <source>
        <strain evidence="2">D6</strain>
    </source>
</reference>
<dbReference type="OrthoDB" id="49284at2759"/>
<evidence type="ECO:0000313" key="2">
    <source>
        <dbReference type="EMBL" id="CAB9506997.1"/>
    </source>
</evidence>
<feature type="compositionally biased region" description="Polar residues" evidence="1">
    <location>
        <begin position="503"/>
        <end position="520"/>
    </location>
</feature>
<accession>A0A9N8HBR0</accession>
<feature type="compositionally biased region" description="Polar residues" evidence="1">
    <location>
        <begin position="612"/>
        <end position="632"/>
    </location>
</feature>
<evidence type="ECO:0000256" key="1">
    <source>
        <dbReference type="SAM" id="MobiDB-lite"/>
    </source>
</evidence>